<dbReference type="PANTHER" id="PTHR10434">
    <property type="entry name" value="1-ACYL-SN-GLYCEROL-3-PHOSPHATE ACYLTRANSFERASE"/>
    <property type="match status" value="1"/>
</dbReference>
<keyword evidence="1" id="KW-0808">Transferase</keyword>
<evidence type="ECO:0000259" key="3">
    <source>
        <dbReference type="SMART" id="SM00563"/>
    </source>
</evidence>
<dbReference type="Pfam" id="PF01553">
    <property type="entry name" value="Acyltransferase"/>
    <property type="match status" value="1"/>
</dbReference>
<dbReference type="GO" id="GO:0003841">
    <property type="term" value="F:1-acylglycerol-3-phosphate O-acyltransferase activity"/>
    <property type="evidence" value="ECO:0007669"/>
    <property type="project" value="TreeGrafter"/>
</dbReference>
<accession>A0A6J6M1W0</accession>
<dbReference type="InterPro" id="IPR002123">
    <property type="entry name" value="Plipid/glycerol_acylTrfase"/>
</dbReference>
<dbReference type="SUPFAM" id="SSF69593">
    <property type="entry name" value="Glycerol-3-phosphate (1)-acyltransferase"/>
    <property type="match status" value="1"/>
</dbReference>
<evidence type="ECO:0000256" key="2">
    <source>
        <dbReference type="ARBA" id="ARBA00023315"/>
    </source>
</evidence>
<dbReference type="PANTHER" id="PTHR10434:SF40">
    <property type="entry name" value="1-ACYL-SN-GLYCEROL-3-PHOSPHATE ACYLTRANSFERASE"/>
    <property type="match status" value="1"/>
</dbReference>
<evidence type="ECO:0000313" key="4">
    <source>
        <dbReference type="EMBL" id="CAB4668217.1"/>
    </source>
</evidence>
<reference evidence="4" key="1">
    <citation type="submission" date="2020-05" db="EMBL/GenBank/DDBJ databases">
        <authorList>
            <person name="Chiriac C."/>
            <person name="Salcher M."/>
            <person name="Ghai R."/>
            <person name="Kavagutti S V."/>
        </authorList>
    </citation>
    <scope>NUCLEOTIDE SEQUENCE</scope>
</reference>
<gene>
    <name evidence="4" type="ORF">UFOPK2295_00630</name>
</gene>
<keyword evidence="2" id="KW-0012">Acyltransferase</keyword>
<sequence length="232" mass="25011">MAEVDTFMAGNSRISRIFYTLFRSLVVAICVGYTRTKVIGKHNIPKSGAFLLAPIHRSNIDTPLAAAVTARRMRFMGKDSIWKIKPIGWIVSSLGAFPVTRGSADREALKRCISVLEAGEPLVLFPEGTRQSGPVVQPLFDGAAYVAVKAGVPIIPVGIGGSEGVMPKGSKMIYPRKCVLIIGEPIVAIADESGRIPRSAVKDITQQLSIDLQRLFDEAQQLAGTPNVVIEQ</sequence>
<evidence type="ECO:0000256" key="1">
    <source>
        <dbReference type="ARBA" id="ARBA00022679"/>
    </source>
</evidence>
<dbReference type="AlphaFoldDB" id="A0A6J6M1W0"/>
<organism evidence="4">
    <name type="scientific">freshwater metagenome</name>
    <dbReference type="NCBI Taxonomy" id="449393"/>
    <lineage>
        <taxon>unclassified sequences</taxon>
        <taxon>metagenomes</taxon>
        <taxon>ecological metagenomes</taxon>
    </lineage>
</organism>
<dbReference type="SMART" id="SM00563">
    <property type="entry name" value="PlsC"/>
    <property type="match status" value="1"/>
</dbReference>
<proteinExistence type="predicted"/>
<dbReference type="CDD" id="cd07989">
    <property type="entry name" value="LPLAT_AGPAT-like"/>
    <property type="match status" value="1"/>
</dbReference>
<name>A0A6J6M1W0_9ZZZZ</name>
<dbReference type="EMBL" id="CAEZWV010000009">
    <property type="protein sequence ID" value="CAB4668217.1"/>
    <property type="molecule type" value="Genomic_DNA"/>
</dbReference>
<dbReference type="GO" id="GO:0006654">
    <property type="term" value="P:phosphatidic acid biosynthetic process"/>
    <property type="evidence" value="ECO:0007669"/>
    <property type="project" value="TreeGrafter"/>
</dbReference>
<protein>
    <submittedName>
        <fullName evidence="4">Unannotated protein</fullName>
    </submittedName>
</protein>
<feature type="domain" description="Phospholipid/glycerol acyltransferase" evidence="3">
    <location>
        <begin position="50"/>
        <end position="162"/>
    </location>
</feature>